<gene>
    <name evidence="1" type="ORF">MRB53_017313</name>
</gene>
<comment type="caution">
    <text evidence="1">The sequence shown here is derived from an EMBL/GenBank/DDBJ whole genome shotgun (WGS) entry which is preliminary data.</text>
</comment>
<dbReference type="Proteomes" id="UP001234297">
    <property type="component" value="Chromosome 5"/>
</dbReference>
<evidence type="ECO:0000313" key="1">
    <source>
        <dbReference type="EMBL" id="KAJ8640619.1"/>
    </source>
</evidence>
<proteinExistence type="predicted"/>
<evidence type="ECO:0000313" key="2">
    <source>
        <dbReference type="Proteomes" id="UP001234297"/>
    </source>
</evidence>
<keyword evidence="2" id="KW-1185">Reference proteome</keyword>
<name>A0ACC2M5N2_PERAE</name>
<sequence length="727" mass="82170">MGFLLGSFCICKSPFHQSLPPSFLTTSQRRNGKKKIISMAYFRPENPTDSNFMERRPFLLMGLSALPFLQSRANAVESLVEDKQDKAMAEVGPQNLENIQGVSSLQQQVHQQEASSNPFVGFLNGVGIIGFGVLGALYALSWNEMATLQSAIESMKSNLSAKEIAIATLERNFKRSLQSEQEKIEQIRKMKEDQASLLNQLASANTALTEFQQELHSVRKLSEDLKSQMDHLQGIIAQAGEDKKILEAKLREKQDVANVLEERLDLLILETKDKEMRIKNLNMSLAGKESECENLISVCNQTKEDLAQANAVIEGLKEKVHRSGEEIELKKSLEEDLNATIKLLLIEKDETIKKIHTLQEEYNELKSFSAQRAASDSEVLSNKDCELNQLKEKLETVLNEAKSNQALIVELTRERDSLRTMLERETKTVKNLRGELQITEETLGASRLEAAELSEQLRQSKRSCEELTSEVSRIQAEFSEALVSLNRNLDEAKSSSKALSDELFSVKEALTKTKLELLVVTDELKDVKEARENLKKELSEINKKAETTDHDLKEERKVVASLNNELEELGRQILKDTDARSNLERDLEDATKSLDEMNRKALLLSKELEISNSKSANLETERNMLYTSLVEQKDAVNEAQENLEDAHNLLTKIGKERESLETRSKRLDEELASAKGEILRLRRVINLIKSKENEQYQQERSKPEDGATVIVKRNGRRKGAPSSEDSE</sequence>
<reference evidence="1 2" key="1">
    <citation type="journal article" date="2022" name="Hortic Res">
        <title>A haplotype resolved chromosomal level avocado genome allows analysis of novel avocado genes.</title>
        <authorList>
            <person name="Nath O."/>
            <person name="Fletcher S.J."/>
            <person name="Hayward A."/>
            <person name="Shaw L.M."/>
            <person name="Masouleh A.K."/>
            <person name="Furtado A."/>
            <person name="Henry R.J."/>
            <person name="Mitter N."/>
        </authorList>
    </citation>
    <scope>NUCLEOTIDE SEQUENCE [LARGE SCALE GENOMIC DNA]</scope>
    <source>
        <strain evidence="2">cv. Hass</strain>
    </source>
</reference>
<organism evidence="1 2">
    <name type="scientific">Persea americana</name>
    <name type="common">Avocado</name>
    <dbReference type="NCBI Taxonomy" id="3435"/>
    <lineage>
        <taxon>Eukaryota</taxon>
        <taxon>Viridiplantae</taxon>
        <taxon>Streptophyta</taxon>
        <taxon>Embryophyta</taxon>
        <taxon>Tracheophyta</taxon>
        <taxon>Spermatophyta</taxon>
        <taxon>Magnoliopsida</taxon>
        <taxon>Magnoliidae</taxon>
        <taxon>Laurales</taxon>
        <taxon>Lauraceae</taxon>
        <taxon>Persea</taxon>
    </lineage>
</organism>
<dbReference type="EMBL" id="CM056813">
    <property type="protein sequence ID" value="KAJ8640619.1"/>
    <property type="molecule type" value="Genomic_DNA"/>
</dbReference>
<accession>A0ACC2M5N2</accession>
<protein>
    <submittedName>
        <fullName evidence="1">Uncharacterized protein</fullName>
    </submittedName>
</protein>